<evidence type="ECO:0000313" key="1">
    <source>
        <dbReference type="EMBL" id="ABC56857.1"/>
    </source>
</evidence>
<reference evidence="1 2" key="1">
    <citation type="journal article" date="2006" name="J. Bacteriol.">
        <title>The genome sequence of Methanosphaera stadtmanae reveals why this human intestinal archaeon is restricted to methanol and H2 for methane formation and ATP synthesis.</title>
        <authorList>
            <person name="Fricke W.F."/>
            <person name="Seedorf H."/>
            <person name="Henne A."/>
            <person name="Kruer M."/>
            <person name="Liesegang H."/>
            <person name="Hedderich R."/>
            <person name="Gottschalk G."/>
            <person name="Thauer R.K."/>
        </authorList>
    </citation>
    <scope>NUCLEOTIDE SEQUENCE [LARGE SCALE GENOMIC DNA]</scope>
    <source>
        <strain evidence="2">ATCC 43021 / DSM 3091 / JCM 11832 / MCB-3</strain>
    </source>
</reference>
<organism evidence="1 2">
    <name type="scientific">Methanosphaera stadtmanae (strain ATCC 43021 / DSM 3091 / JCM 11832 / MCB-3)</name>
    <dbReference type="NCBI Taxonomy" id="339860"/>
    <lineage>
        <taxon>Archaea</taxon>
        <taxon>Methanobacteriati</taxon>
        <taxon>Methanobacteriota</taxon>
        <taxon>Methanomada group</taxon>
        <taxon>Methanobacteria</taxon>
        <taxon>Methanobacteriales</taxon>
        <taxon>Methanobacteriaceae</taxon>
        <taxon>Methanosphaera</taxon>
    </lineage>
</organism>
<evidence type="ECO:0000313" key="2">
    <source>
        <dbReference type="Proteomes" id="UP000001931"/>
    </source>
</evidence>
<dbReference type="AlphaFoldDB" id="Q2NH46"/>
<name>Q2NH46_METST</name>
<keyword evidence="2" id="KW-1185">Reference proteome</keyword>
<gene>
    <name evidence="1" type="ordered locus">Msp_0457</name>
</gene>
<dbReference type="KEGG" id="mst:Msp_0457"/>
<dbReference type="GeneID" id="3855108"/>
<proteinExistence type="predicted"/>
<protein>
    <submittedName>
        <fullName evidence="1">Uncharacterized protein</fullName>
    </submittedName>
</protein>
<dbReference type="Proteomes" id="UP000001931">
    <property type="component" value="Chromosome"/>
</dbReference>
<dbReference type="HOGENOM" id="CLU_2662424_0_0_2"/>
<dbReference type="RefSeq" id="WP_011406057.1">
    <property type="nucleotide sequence ID" value="NC_007681.1"/>
</dbReference>
<sequence length="75" mass="9056">MKIVSWNCGMAFYANKKYKKIRELDADIYVILEVNRPKVVDEDYKKFMKNSIYLERIYDNDDVNGLYSYIEHYDG</sequence>
<dbReference type="SUPFAM" id="SSF56219">
    <property type="entry name" value="DNase I-like"/>
    <property type="match status" value="1"/>
</dbReference>
<dbReference type="InterPro" id="IPR036691">
    <property type="entry name" value="Endo/exonu/phosph_ase_sf"/>
</dbReference>
<dbReference type="OrthoDB" id="262043at2157"/>
<accession>Q2NH46</accession>
<dbReference type="STRING" id="339860.Msp_0457"/>
<dbReference type="EMBL" id="CP000102">
    <property type="protein sequence ID" value="ABC56857.1"/>
    <property type="molecule type" value="Genomic_DNA"/>
</dbReference>